<dbReference type="RefSeq" id="WP_132877534.1">
    <property type="nucleotide sequence ID" value="NZ_SLXQ01000005.1"/>
</dbReference>
<dbReference type="AlphaFoldDB" id="A0A4R2QTQ5"/>
<keyword evidence="10" id="KW-1185">Reference proteome</keyword>
<feature type="transmembrane region" description="Helical" evidence="7">
    <location>
        <begin position="347"/>
        <end position="376"/>
    </location>
</feature>
<evidence type="ECO:0000313" key="9">
    <source>
        <dbReference type="EMBL" id="TCP53087.1"/>
    </source>
</evidence>
<evidence type="ECO:0000256" key="5">
    <source>
        <dbReference type="ARBA" id="ARBA00023136"/>
    </source>
</evidence>
<keyword evidence="4 7" id="KW-1133">Transmembrane helix</keyword>
<evidence type="ECO:0000256" key="4">
    <source>
        <dbReference type="ARBA" id="ARBA00022989"/>
    </source>
</evidence>
<evidence type="ECO:0000256" key="1">
    <source>
        <dbReference type="ARBA" id="ARBA00004651"/>
    </source>
</evidence>
<protein>
    <submittedName>
        <fullName evidence="9">FtsX-like permease family protein</fullName>
    </submittedName>
</protein>
<dbReference type="InterPro" id="IPR003838">
    <property type="entry name" value="ABC3_permease_C"/>
</dbReference>
<evidence type="ECO:0000256" key="3">
    <source>
        <dbReference type="ARBA" id="ARBA00022692"/>
    </source>
</evidence>
<comment type="caution">
    <text evidence="9">The sequence shown here is derived from an EMBL/GenBank/DDBJ whole genome shotgun (WGS) entry which is preliminary data.</text>
</comment>
<dbReference type="PANTHER" id="PTHR30572">
    <property type="entry name" value="MEMBRANE COMPONENT OF TRANSPORTER-RELATED"/>
    <property type="match status" value="1"/>
</dbReference>
<dbReference type="OrthoDB" id="4871813at2"/>
<name>A0A4R2QTQ5_9PSEU</name>
<dbReference type="GO" id="GO:0005886">
    <property type="term" value="C:plasma membrane"/>
    <property type="evidence" value="ECO:0007669"/>
    <property type="project" value="UniProtKB-SubCell"/>
</dbReference>
<dbReference type="Pfam" id="PF02687">
    <property type="entry name" value="FtsX"/>
    <property type="match status" value="1"/>
</dbReference>
<feature type="transmembrane region" description="Helical" evidence="7">
    <location>
        <begin position="322"/>
        <end position="341"/>
    </location>
</feature>
<organism evidence="9 10">
    <name type="scientific">Tamaricihabitans halophyticus</name>
    <dbReference type="NCBI Taxonomy" id="1262583"/>
    <lineage>
        <taxon>Bacteria</taxon>
        <taxon>Bacillati</taxon>
        <taxon>Actinomycetota</taxon>
        <taxon>Actinomycetes</taxon>
        <taxon>Pseudonocardiales</taxon>
        <taxon>Pseudonocardiaceae</taxon>
        <taxon>Tamaricihabitans</taxon>
    </lineage>
</organism>
<feature type="transmembrane region" description="Helical" evidence="7">
    <location>
        <begin position="671"/>
        <end position="693"/>
    </location>
</feature>
<feature type="transmembrane region" description="Helical" evidence="7">
    <location>
        <begin position="705"/>
        <end position="726"/>
    </location>
</feature>
<feature type="domain" description="ABC3 transporter permease C-terminal" evidence="8">
    <location>
        <begin position="190"/>
        <end position="302"/>
    </location>
</feature>
<gene>
    <name evidence="9" type="ORF">EV191_105150</name>
</gene>
<evidence type="ECO:0000256" key="2">
    <source>
        <dbReference type="ARBA" id="ARBA00022475"/>
    </source>
</evidence>
<evidence type="ECO:0000256" key="7">
    <source>
        <dbReference type="SAM" id="Phobius"/>
    </source>
</evidence>
<sequence>MNPFVLGLRVMRADRRTRTSSILILVGVAVATILVSLLASLPQAVQERSERTGWQEPISTSEEDATMRVSSTVDHFGDTAIKRIDIAADSPKAGAELPPGVPKLPGPDQVVLSPALAELIKENPEAMLAKRFAGAQVGTFGEESLSAPDQLVALVGHQPTELTSEAVPVASLNDGIGTSDGMLELLAGVGIVVLLVPSLVLVASASRLTAARRERRLAALRLAGATPRQVLGMVAAETALAAIAGALLGLLAATPLHQVVSHVPWAGATWQPDDFTLPVSISVLIAVLIPALVVLAATLGLRRVATNPLGAANAQERQRPKAWRLLAIPVAGLAFLGALASGQGSQLAVLGGLALVVLAATLAGPWLTSVIGGVFVRAWRRPALLLAGRRLRDDPKAAYRASAGVVLAVFTGSMALTVLGSIEAMAGGGSEYRDNVLYVRAEADSAKRIVRETNENLGQNGLRASAISVPMTYLSDAEGQQVQGMVLDCSSAKELTRFEGVTCPAQPSVLSPTSLAGQLSAEYEPGGQQQRLPADTPVWSADTADPVLANMALVDPALLPEVADKGTVTVVLPTTPDTLEVARSALASAAGGAEVRSLPTMLAEQDAKLADLRRVTVIGLLTAGLLAGASAAITAAGSVLDRRRTFGSLMAAGTPLGVLARALRAEAALPALVATLGAGALGVGVGFGLLTLIEGSIPMLNAWSLVPVGLGILVALIAATAAAPTLRRVRSEPLSDE</sequence>
<reference evidence="9 10" key="1">
    <citation type="submission" date="2019-03" db="EMBL/GenBank/DDBJ databases">
        <title>Genomic Encyclopedia of Type Strains, Phase IV (KMG-IV): sequencing the most valuable type-strain genomes for metagenomic binning, comparative biology and taxonomic classification.</title>
        <authorList>
            <person name="Goeker M."/>
        </authorList>
    </citation>
    <scope>NUCLEOTIDE SEQUENCE [LARGE SCALE GENOMIC DNA]</scope>
    <source>
        <strain evidence="9 10">DSM 45765</strain>
    </source>
</reference>
<dbReference type="Proteomes" id="UP000294911">
    <property type="component" value="Unassembled WGS sequence"/>
</dbReference>
<keyword evidence="3 7" id="KW-0812">Transmembrane</keyword>
<dbReference type="GO" id="GO:0022857">
    <property type="term" value="F:transmembrane transporter activity"/>
    <property type="evidence" value="ECO:0007669"/>
    <property type="project" value="TreeGrafter"/>
</dbReference>
<dbReference type="InterPro" id="IPR050250">
    <property type="entry name" value="Macrolide_Exporter_MacB"/>
</dbReference>
<accession>A0A4R2QTQ5</accession>
<proteinExistence type="inferred from homology"/>
<evidence type="ECO:0000313" key="10">
    <source>
        <dbReference type="Proteomes" id="UP000294911"/>
    </source>
</evidence>
<keyword evidence="2" id="KW-1003">Cell membrane</keyword>
<comment type="subcellular location">
    <subcellularLocation>
        <location evidence="1">Cell membrane</location>
        <topology evidence="1">Multi-pass membrane protein</topology>
    </subcellularLocation>
</comment>
<feature type="transmembrane region" description="Helical" evidence="7">
    <location>
        <begin position="275"/>
        <end position="301"/>
    </location>
</feature>
<feature type="transmembrane region" description="Helical" evidence="7">
    <location>
        <begin position="617"/>
        <end position="640"/>
    </location>
</feature>
<keyword evidence="5 7" id="KW-0472">Membrane</keyword>
<feature type="transmembrane region" description="Helical" evidence="7">
    <location>
        <begin position="397"/>
        <end position="422"/>
    </location>
</feature>
<dbReference type="PANTHER" id="PTHR30572:SF4">
    <property type="entry name" value="ABC TRANSPORTER PERMEASE YTRF"/>
    <property type="match status" value="1"/>
</dbReference>
<feature type="transmembrane region" description="Helical" evidence="7">
    <location>
        <begin position="230"/>
        <end position="255"/>
    </location>
</feature>
<feature type="transmembrane region" description="Helical" evidence="7">
    <location>
        <begin position="185"/>
        <end position="209"/>
    </location>
</feature>
<evidence type="ECO:0000259" key="8">
    <source>
        <dbReference type="Pfam" id="PF02687"/>
    </source>
</evidence>
<comment type="similarity">
    <text evidence="6">Belongs to the ABC-4 integral membrane protein family.</text>
</comment>
<evidence type="ECO:0000256" key="6">
    <source>
        <dbReference type="ARBA" id="ARBA00038076"/>
    </source>
</evidence>
<dbReference type="EMBL" id="SLXQ01000005">
    <property type="protein sequence ID" value="TCP53087.1"/>
    <property type="molecule type" value="Genomic_DNA"/>
</dbReference>
<feature type="transmembrane region" description="Helical" evidence="7">
    <location>
        <begin position="21"/>
        <end position="41"/>
    </location>
</feature>